<organism evidence="3 4">
    <name type="scientific">Sphaeroforma arctica JP610</name>
    <dbReference type="NCBI Taxonomy" id="667725"/>
    <lineage>
        <taxon>Eukaryota</taxon>
        <taxon>Ichthyosporea</taxon>
        <taxon>Ichthyophonida</taxon>
        <taxon>Sphaeroforma</taxon>
    </lineage>
</organism>
<reference evidence="3 4" key="1">
    <citation type="submission" date="2011-02" db="EMBL/GenBank/DDBJ databases">
        <title>The Genome Sequence of Sphaeroforma arctica JP610.</title>
        <authorList>
            <consortium name="The Broad Institute Genome Sequencing Platform"/>
            <person name="Russ C."/>
            <person name="Cuomo C."/>
            <person name="Young S.K."/>
            <person name="Zeng Q."/>
            <person name="Gargeya S."/>
            <person name="Alvarado L."/>
            <person name="Berlin A."/>
            <person name="Chapman S.B."/>
            <person name="Chen Z."/>
            <person name="Freedman E."/>
            <person name="Gellesch M."/>
            <person name="Goldberg J."/>
            <person name="Griggs A."/>
            <person name="Gujja S."/>
            <person name="Heilman E."/>
            <person name="Heiman D."/>
            <person name="Howarth C."/>
            <person name="Mehta T."/>
            <person name="Neiman D."/>
            <person name="Pearson M."/>
            <person name="Roberts A."/>
            <person name="Saif S."/>
            <person name="Shea T."/>
            <person name="Shenoy N."/>
            <person name="Sisk P."/>
            <person name="Stolte C."/>
            <person name="Sykes S."/>
            <person name="White J."/>
            <person name="Yandava C."/>
            <person name="Burger G."/>
            <person name="Gray M.W."/>
            <person name="Holland P.W.H."/>
            <person name="King N."/>
            <person name="Lang F.B.F."/>
            <person name="Roger A.J."/>
            <person name="Ruiz-Trillo I."/>
            <person name="Haas B."/>
            <person name="Nusbaum C."/>
            <person name="Birren B."/>
        </authorList>
    </citation>
    <scope>NUCLEOTIDE SEQUENCE [LARGE SCALE GENOMIC DNA]</scope>
    <source>
        <strain evidence="3 4">JP610</strain>
    </source>
</reference>
<accession>A0A0L0FZH3</accession>
<evidence type="ECO:0000256" key="2">
    <source>
        <dbReference type="SAM" id="MobiDB-lite"/>
    </source>
</evidence>
<evidence type="ECO:0000256" key="1">
    <source>
        <dbReference type="SAM" id="Coils"/>
    </source>
</evidence>
<evidence type="ECO:0000313" key="3">
    <source>
        <dbReference type="EMBL" id="KNC81368.1"/>
    </source>
</evidence>
<name>A0A0L0FZH3_9EUKA</name>
<feature type="compositionally biased region" description="Gly residues" evidence="2">
    <location>
        <begin position="12"/>
        <end position="21"/>
    </location>
</feature>
<feature type="region of interest" description="Disordered" evidence="2">
    <location>
        <begin position="1"/>
        <end position="47"/>
    </location>
</feature>
<gene>
    <name evidence="3" type="ORF">SARC_06312</name>
</gene>
<dbReference type="AlphaFoldDB" id="A0A0L0FZH3"/>
<keyword evidence="1" id="KW-0175">Coiled coil</keyword>
<dbReference type="Proteomes" id="UP000054560">
    <property type="component" value="Unassembled WGS sequence"/>
</dbReference>
<feature type="coiled-coil region" evidence="1">
    <location>
        <begin position="58"/>
        <end position="85"/>
    </location>
</feature>
<sequence>MPTATRTSVYDGGEGSEGTGDVGASPMGEASPGSSSGQPTPAGVPIATRTSVKATLFCECLEKKANQAKKAAQQAKKDVQIARLSITSGKVDDITEGDEH</sequence>
<protein>
    <submittedName>
        <fullName evidence="3">Uncharacterized protein</fullName>
    </submittedName>
</protein>
<dbReference type="GeneID" id="25906816"/>
<dbReference type="RefSeq" id="XP_014155270.1">
    <property type="nucleotide sequence ID" value="XM_014299795.1"/>
</dbReference>
<dbReference type="EMBL" id="KQ242040">
    <property type="protein sequence ID" value="KNC81368.1"/>
    <property type="molecule type" value="Genomic_DNA"/>
</dbReference>
<proteinExistence type="predicted"/>
<keyword evidence="4" id="KW-1185">Reference proteome</keyword>
<evidence type="ECO:0000313" key="4">
    <source>
        <dbReference type="Proteomes" id="UP000054560"/>
    </source>
</evidence>